<comment type="subcellular location">
    <subcellularLocation>
        <location evidence="1">Nucleus</location>
    </subcellularLocation>
</comment>
<evidence type="ECO:0000256" key="1">
    <source>
        <dbReference type="ARBA" id="ARBA00004123"/>
    </source>
</evidence>
<dbReference type="EMBL" id="JAGFMF010012145">
    <property type="protein sequence ID" value="KAG8506814.1"/>
    <property type="molecule type" value="Genomic_DNA"/>
</dbReference>
<dbReference type="AlphaFoldDB" id="A0A8J6DFV1"/>
<feature type="compositionally biased region" description="Acidic residues" evidence="4">
    <location>
        <begin position="29"/>
        <end position="49"/>
    </location>
</feature>
<dbReference type="InterPro" id="IPR026097">
    <property type="entry name" value="S100PBP"/>
</dbReference>
<accession>A0A8J6DFV1</accession>
<evidence type="ECO:0000313" key="6">
    <source>
        <dbReference type="Proteomes" id="UP000700334"/>
    </source>
</evidence>
<evidence type="ECO:0000256" key="3">
    <source>
        <dbReference type="ARBA" id="ARBA00023242"/>
    </source>
</evidence>
<organism evidence="5 6">
    <name type="scientific">Galemys pyrenaicus</name>
    <name type="common">Iberian desman</name>
    <name type="synonym">Pyrenean desman</name>
    <dbReference type="NCBI Taxonomy" id="202257"/>
    <lineage>
        <taxon>Eukaryota</taxon>
        <taxon>Metazoa</taxon>
        <taxon>Chordata</taxon>
        <taxon>Craniata</taxon>
        <taxon>Vertebrata</taxon>
        <taxon>Euteleostomi</taxon>
        <taxon>Mammalia</taxon>
        <taxon>Eutheria</taxon>
        <taxon>Laurasiatheria</taxon>
        <taxon>Eulipotyphla</taxon>
        <taxon>Talpidae</taxon>
        <taxon>Galemys</taxon>
    </lineage>
</organism>
<gene>
    <name evidence="5" type="ORF">J0S82_005213</name>
</gene>
<proteinExistence type="predicted"/>
<feature type="compositionally biased region" description="Polar residues" evidence="4">
    <location>
        <begin position="244"/>
        <end position="255"/>
    </location>
</feature>
<feature type="compositionally biased region" description="Polar residues" evidence="4">
    <location>
        <begin position="194"/>
        <end position="211"/>
    </location>
</feature>
<feature type="region of interest" description="Disordered" evidence="4">
    <location>
        <begin position="74"/>
        <end position="114"/>
    </location>
</feature>
<evidence type="ECO:0000256" key="4">
    <source>
        <dbReference type="SAM" id="MobiDB-lite"/>
    </source>
</evidence>
<keyword evidence="3" id="KW-0539">Nucleus</keyword>
<feature type="compositionally biased region" description="Basic and acidic residues" evidence="4">
    <location>
        <begin position="168"/>
        <end position="178"/>
    </location>
</feature>
<dbReference type="Pfam" id="PF15427">
    <property type="entry name" value="S100PBPR"/>
    <property type="match status" value="1"/>
</dbReference>
<dbReference type="Proteomes" id="UP000700334">
    <property type="component" value="Unassembled WGS sequence"/>
</dbReference>
<evidence type="ECO:0000256" key="2">
    <source>
        <dbReference type="ARBA" id="ARBA00020595"/>
    </source>
</evidence>
<feature type="compositionally biased region" description="Polar residues" evidence="4">
    <location>
        <begin position="218"/>
        <end position="227"/>
    </location>
</feature>
<evidence type="ECO:0000313" key="5">
    <source>
        <dbReference type="EMBL" id="KAG8506814.1"/>
    </source>
</evidence>
<dbReference type="PANTHER" id="PTHR14455">
    <property type="entry name" value="ASKOPOS"/>
    <property type="match status" value="1"/>
</dbReference>
<feature type="compositionally biased region" description="Polar residues" evidence="4">
    <location>
        <begin position="1"/>
        <end position="15"/>
    </location>
</feature>
<comment type="caution">
    <text evidence="5">The sequence shown here is derived from an EMBL/GenBank/DDBJ whole genome shotgun (WGS) entry which is preliminary data.</text>
</comment>
<keyword evidence="6" id="KW-1185">Reference proteome</keyword>
<name>A0A8J6DFV1_GALPY</name>
<dbReference type="PANTHER" id="PTHR14455:SF0">
    <property type="entry name" value="S100P-BINDING PROTEIN"/>
    <property type="match status" value="1"/>
</dbReference>
<dbReference type="OrthoDB" id="8945510at2759"/>
<dbReference type="GO" id="GO:0048306">
    <property type="term" value="F:calcium-dependent protein binding"/>
    <property type="evidence" value="ECO:0007669"/>
    <property type="project" value="InterPro"/>
</dbReference>
<sequence length="435" mass="48855">MTCSLVPSEQSSGTSLLPKDSTPFSWGPSDEEGLDDSLLEFSDGEEDDGHFSLTEEEIQELLKDDDQANEHYSWGGGLCKDDSRHVEKGGRGNQILLDTSQEKNSLYSTGPVDQTPGLFKLPQLTSSVGHGPIPTKPLNRHFALEKNLIKVTVVAPFDPTVCDAVLDKDKTDSSKDNEQPSSLGEEMREEGLSPNESKLCTESEGIGSNNLARDRSLPPSSNNFQHTVSDKNMPDNKKPIPVFSQISDQSETPSNLESSWRNVSHKSSEMRFPVVSSSSNKVRMTIFPSALKKKQDVLDKDSGKLKVHERRLGKVIPVLQSKTRTNILPAFSQSNLEQQKEIYLRSVIAHIEGPEDSNQGSIGERNALMDQVYHLQNQKWQHPSDLTKRNYARFRQDPLQRYSLTQWVDRNERSHHRFQRLTDISCSPFVSSHQQ</sequence>
<feature type="compositionally biased region" description="Polar residues" evidence="4">
    <location>
        <begin position="96"/>
        <end position="112"/>
    </location>
</feature>
<reference evidence="5" key="1">
    <citation type="journal article" date="2021" name="Evol. Appl.">
        <title>The genome of the Pyrenean desman and the effects of bottlenecks and inbreeding on the genomic landscape of an endangered species.</title>
        <authorList>
            <person name="Escoda L."/>
            <person name="Castresana J."/>
        </authorList>
    </citation>
    <scope>NUCLEOTIDE SEQUENCE</scope>
    <source>
        <strain evidence="5">IBE-C5619</strain>
    </source>
</reference>
<feature type="region of interest" description="Disordered" evidence="4">
    <location>
        <begin position="1"/>
        <end position="49"/>
    </location>
</feature>
<feature type="compositionally biased region" description="Basic and acidic residues" evidence="4">
    <location>
        <begin position="79"/>
        <end position="90"/>
    </location>
</feature>
<dbReference type="GO" id="GO:0005634">
    <property type="term" value="C:nucleus"/>
    <property type="evidence" value="ECO:0007669"/>
    <property type="project" value="UniProtKB-SubCell"/>
</dbReference>
<protein>
    <recommendedName>
        <fullName evidence="2">S100P-binding protein</fullName>
    </recommendedName>
</protein>
<feature type="region of interest" description="Disordered" evidence="4">
    <location>
        <begin position="168"/>
        <end position="255"/>
    </location>
</feature>
<feature type="compositionally biased region" description="Basic and acidic residues" evidence="4">
    <location>
        <begin position="228"/>
        <end position="238"/>
    </location>
</feature>